<protein>
    <submittedName>
        <fullName evidence="1">Uncharacterized protein</fullName>
    </submittedName>
</protein>
<name>A0A9D2BIU7_9FIRM</name>
<proteinExistence type="predicted"/>
<evidence type="ECO:0000313" key="2">
    <source>
        <dbReference type="Proteomes" id="UP000886890"/>
    </source>
</evidence>
<reference evidence="1" key="2">
    <citation type="submission" date="2021-04" db="EMBL/GenBank/DDBJ databases">
        <authorList>
            <person name="Gilroy R."/>
        </authorList>
    </citation>
    <scope>NUCLEOTIDE SEQUENCE</scope>
    <source>
        <strain evidence="1">CHK183-1962</strain>
    </source>
</reference>
<organism evidence="1 2">
    <name type="scientific">Candidatus Fusicatenibacter merdavium</name>
    <dbReference type="NCBI Taxonomy" id="2838600"/>
    <lineage>
        <taxon>Bacteria</taxon>
        <taxon>Bacillati</taxon>
        <taxon>Bacillota</taxon>
        <taxon>Clostridia</taxon>
        <taxon>Lachnospirales</taxon>
        <taxon>Lachnospiraceae</taxon>
        <taxon>Fusicatenibacter</taxon>
    </lineage>
</organism>
<comment type="caution">
    <text evidence="1">The sequence shown here is derived from an EMBL/GenBank/DDBJ whole genome shotgun (WGS) entry which is preliminary data.</text>
</comment>
<gene>
    <name evidence="1" type="ORF">H9734_08845</name>
</gene>
<accession>A0A9D2BIU7</accession>
<sequence>MFAVKLYELEQQYGRMQSRLHLCQQDDHQKIRRELQRATEEYQEDELLLKKNVENSRSPAVAALAEAQLEYSRRVKEIYDRELPEYFQEETETDQENQAEATALYAEYAIDFAVQSMRYALMTTLKAIDTQMDTEEEEKKNE</sequence>
<dbReference type="Proteomes" id="UP000886890">
    <property type="component" value="Unassembled WGS sequence"/>
</dbReference>
<evidence type="ECO:0000313" key="1">
    <source>
        <dbReference type="EMBL" id="HIX77683.1"/>
    </source>
</evidence>
<reference evidence="1" key="1">
    <citation type="journal article" date="2021" name="PeerJ">
        <title>Extensive microbial diversity within the chicken gut microbiome revealed by metagenomics and culture.</title>
        <authorList>
            <person name="Gilroy R."/>
            <person name="Ravi A."/>
            <person name="Getino M."/>
            <person name="Pursley I."/>
            <person name="Horton D.L."/>
            <person name="Alikhan N.F."/>
            <person name="Baker D."/>
            <person name="Gharbi K."/>
            <person name="Hall N."/>
            <person name="Watson M."/>
            <person name="Adriaenssens E.M."/>
            <person name="Foster-Nyarko E."/>
            <person name="Jarju S."/>
            <person name="Secka A."/>
            <person name="Antonio M."/>
            <person name="Oren A."/>
            <person name="Chaudhuri R.R."/>
            <person name="La Ragione R."/>
            <person name="Hildebrand F."/>
            <person name="Pallen M.J."/>
        </authorList>
    </citation>
    <scope>NUCLEOTIDE SEQUENCE</scope>
    <source>
        <strain evidence="1">CHK183-1962</strain>
    </source>
</reference>
<dbReference type="AlphaFoldDB" id="A0A9D2BIU7"/>
<dbReference type="EMBL" id="DXEK01000149">
    <property type="protein sequence ID" value="HIX77683.1"/>
    <property type="molecule type" value="Genomic_DNA"/>
</dbReference>